<evidence type="ECO:0000313" key="1">
    <source>
        <dbReference type="EMBL" id="RIA99779.1"/>
    </source>
</evidence>
<reference evidence="1 2" key="1">
    <citation type="submission" date="2018-06" db="EMBL/GenBank/DDBJ databases">
        <title>Comparative genomics reveals the genomic features of Rhizophagus irregularis, R. cerebriforme, R. diaphanum and Gigaspora rosea, and their symbiotic lifestyle signature.</title>
        <authorList>
            <person name="Morin E."/>
            <person name="San Clemente H."/>
            <person name="Chen E.C.H."/>
            <person name="De La Providencia I."/>
            <person name="Hainaut M."/>
            <person name="Kuo A."/>
            <person name="Kohler A."/>
            <person name="Murat C."/>
            <person name="Tang N."/>
            <person name="Roy S."/>
            <person name="Loubradou J."/>
            <person name="Henrissat B."/>
            <person name="Grigoriev I.V."/>
            <person name="Corradi N."/>
            <person name="Roux C."/>
            <person name="Martin F.M."/>
        </authorList>
    </citation>
    <scope>NUCLEOTIDE SEQUENCE [LARGE SCALE GENOMIC DNA]</scope>
    <source>
        <strain evidence="1 2">DAOM 227022</strain>
    </source>
</reference>
<gene>
    <name evidence="1" type="ORF">C1645_811145</name>
</gene>
<accession>A0A397TQR5</accession>
<keyword evidence="2" id="KW-1185">Reference proteome</keyword>
<dbReference type="Proteomes" id="UP000265703">
    <property type="component" value="Unassembled WGS sequence"/>
</dbReference>
<evidence type="ECO:0000313" key="2">
    <source>
        <dbReference type="Proteomes" id="UP000265703"/>
    </source>
</evidence>
<organism evidence="1 2">
    <name type="scientific">Glomus cerebriforme</name>
    <dbReference type="NCBI Taxonomy" id="658196"/>
    <lineage>
        <taxon>Eukaryota</taxon>
        <taxon>Fungi</taxon>
        <taxon>Fungi incertae sedis</taxon>
        <taxon>Mucoromycota</taxon>
        <taxon>Glomeromycotina</taxon>
        <taxon>Glomeromycetes</taxon>
        <taxon>Glomerales</taxon>
        <taxon>Glomeraceae</taxon>
        <taxon>Glomus</taxon>
    </lineage>
</organism>
<dbReference type="OrthoDB" id="2409253at2759"/>
<dbReference type="AlphaFoldDB" id="A0A397TQR5"/>
<comment type="caution">
    <text evidence="1">The sequence shown here is derived from an EMBL/GenBank/DDBJ whole genome shotgun (WGS) entry which is preliminary data.</text>
</comment>
<name>A0A397TQR5_9GLOM</name>
<proteinExistence type="predicted"/>
<dbReference type="EMBL" id="QKYT01000001">
    <property type="protein sequence ID" value="RIA99779.1"/>
    <property type="molecule type" value="Genomic_DNA"/>
</dbReference>
<sequence>MTHGTLDANNILIINAHICSKDTPLEYEWIYRKCLYEDPDLRPEVNEVYEILSQLELKINIFTSSLTTQQILEKFKFNYGLILTGCNIQPSNQAIFVKYGELKINLYEGQPVIYTNINELHLGACINFPIVEITYKGDLSESFSKCMDHDEKLNESFGDFSARKFSVEIHFNKLFTLDLLPKITTSNGEEFTYEKLTKWMKDLYRNKMIDIISYGLISISQLRHSTLSVNDLETFNKKHSGVAEYEEKLNLGDWNGN</sequence>
<protein>
    <submittedName>
        <fullName evidence="1">Uncharacterized protein</fullName>
    </submittedName>
</protein>